<keyword evidence="2" id="KW-0820">tRNA-binding</keyword>
<accession>A0A382LZ81</accession>
<dbReference type="InterPro" id="IPR014729">
    <property type="entry name" value="Rossmann-like_a/b/a_fold"/>
</dbReference>
<evidence type="ECO:0000313" key="11">
    <source>
        <dbReference type="EMBL" id="SVC40191.1"/>
    </source>
</evidence>
<organism evidence="11">
    <name type="scientific">marine metagenome</name>
    <dbReference type="NCBI Taxonomy" id="408172"/>
    <lineage>
        <taxon>unclassified sequences</taxon>
        <taxon>metagenomes</taxon>
        <taxon>ecological metagenomes</taxon>
    </lineage>
</organism>
<evidence type="ECO:0000256" key="6">
    <source>
        <dbReference type="ARBA" id="ARBA00022840"/>
    </source>
</evidence>
<proteinExistence type="predicted"/>
<dbReference type="PANTHER" id="PTHR11933">
    <property type="entry name" value="TRNA 5-METHYLAMINOMETHYL-2-THIOURIDYLATE -METHYLTRANSFERASE"/>
    <property type="match status" value="1"/>
</dbReference>
<dbReference type="EMBL" id="UINC01089253">
    <property type="protein sequence ID" value="SVC40191.1"/>
    <property type="molecule type" value="Genomic_DNA"/>
</dbReference>
<dbReference type="AlphaFoldDB" id="A0A382LZ81"/>
<dbReference type="Pfam" id="PF20259">
    <property type="entry name" value="tRNA_Me_trans_M"/>
    <property type="match status" value="1"/>
</dbReference>
<dbReference type="FunFam" id="2.40.30.10:FF:000023">
    <property type="entry name" value="tRNA-specific 2-thiouridylase MnmA"/>
    <property type="match status" value="1"/>
</dbReference>
<dbReference type="InterPro" id="IPR046884">
    <property type="entry name" value="MnmA-like_central"/>
</dbReference>
<evidence type="ECO:0000256" key="7">
    <source>
        <dbReference type="ARBA" id="ARBA00022884"/>
    </source>
</evidence>
<keyword evidence="1" id="KW-0963">Cytoplasm</keyword>
<evidence type="ECO:0000256" key="5">
    <source>
        <dbReference type="ARBA" id="ARBA00022741"/>
    </source>
</evidence>
<keyword evidence="5" id="KW-0547">Nucleotide-binding</keyword>
<gene>
    <name evidence="11" type="ORF">METZ01_LOCUS293045</name>
</gene>
<evidence type="ECO:0000256" key="8">
    <source>
        <dbReference type="ARBA" id="ARBA00023157"/>
    </source>
</evidence>
<dbReference type="GO" id="GO:0002143">
    <property type="term" value="P:tRNA wobble position uridine thiolation"/>
    <property type="evidence" value="ECO:0007669"/>
    <property type="project" value="TreeGrafter"/>
</dbReference>
<evidence type="ECO:0000256" key="2">
    <source>
        <dbReference type="ARBA" id="ARBA00022555"/>
    </source>
</evidence>
<evidence type="ECO:0000256" key="4">
    <source>
        <dbReference type="ARBA" id="ARBA00022694"/>
    </source>
</evidence>
<feature type="domain" description="tRNA-specific 2-thiouridylase MnmA-like C-terminal" evidence="9">
    <location>
        <begin position="200"/>
        <end position="275"/>
    </location>
</feature>
<dbReference type="PANTHER" id="PTHR11933:SF5">
    <property type="entry name" value="MITOCHONDRIAL TRNA-SPECIFIC 2-THIOURIDYLASE 1"/>
    <property type="match status" value="1"/>
</dbReference>
<keyword evidence="6" id="KW-0067">ATP-binding</keyword>
<dbReference type="FunFam" id="2.30.30.280:FF:000001">
    <property type="entry name" value="tRNA-specific 2-thiouridylase MnmA"/>
    <property type="match status" value="1"/>
</dbReference>
<evidence type="ECO:0000256" key="3">
    <source>
        <dbReference type="ARBA" id="ARBA00022679"/>
    </source>
</evidence>
<feature type="domain" description="tRNA-specific 2-thiouridylase MnmA-like central" evidence="10">
    <location>
        <begin position="129"/>
        <end position="191"/>
    </location>
</feature>
<feature type="non-terminal residue" evidence="11">
    <location>
        <position position="1"/>
    </location>
</feature>
<name>A0A382LZ81_9ZZZZ</name>
<dbReference type="InterPro" id="IPR023382">
    <property type="entry name" value="MnmA-like_central_sf"/>
</dbReference>
<evidence type="ECO:0000259" key="9">
    <source>
        <dbReference type="Pfam" id="PF20258"/>
    </source>
</evidence>
<evidence type="ECO:0000256" key="1">
    <source>
        <dbReference type="ARBA" id="ARBA00022490"/>
    </source>
</evidence>
<keyword evidence="3" id="KW-0808">Transferase</keyword>
<reference evidence="11" key="1">
    <citation type="submission" date="2018-05" db="EMBL/GenBank/DDBJ databases">
        <authorList>
            <person name="Lanie J.A."/>
            <person name="Ng W.-L."/>
            <person name="Kazmierczak K.M."/>
            <person name="Andrzejewski T.M."/>
            <person name="Davidsen T.M."/>
            <person name="Wayne K.J."/>
            <person name="Tettelin H."/>
            <person name="Glass J.I."/>
            <person name="Rusch D."/>
            <person name="Podicherti R."/>
            <person name="Tsui H.-C.T."/>
            <person name="Winkler M.E."/>
        </authorList>
    </citation>
    <scope>NUCLEOTIDE SEQUENCE</scope>
</reference>
<dbReference type="CDD" id="cd01998">
    <property type="entry name" value="MnmA_TRMU-like"/>
    <property type="match status" value="1"/>
</dbReference>
<dbReference type="Gene3D" id="3.40.50.620">
    <property type="entry name" value="HUPs"/>
    <property type="match status" value="1"/>
</dbReference>
<dbReference type="Gene3D" id="2.30.30.280">
    <property type="entry name" value="Adenine nucleotide alpha hydrolases-like domains"/>
    <property type="match status" value="1"/>
</dbReference>
<dbReference type="SUPFAM" id="SSF52402">
    <property type="entry name" value="Adenine nucleotide alpha hydrolases-like"/>
    <property type="match status" value="1"/>
</dbReference>
<keyword evidence="7" id="KW-0694">RNA-binding</keyword>
<keyword evidence="8" id="KW-1015">Disulfide bond</keyword>
<sequence>HQDVVKFFIDKYSAGLTPNPCLECNRNIRWGHLMHKALSMGATHIATGHYARIIKNGRKWQLLRGYDNDKDQSYALSMLGQSELKRTLFPVGSYTKTKIRSLASDFALPVAQRQDSQDLCFLADKDYRRFMHDYAPQSLNPGPIMNSSGETLGEHKGLPLYTIGQRKGIGISASEPLYVLSKNQSDNTLIVDKLSKLGKKCLKAKKVNWISGNLTERKIRAEVQIRYTAKAEAAWIKPINDNEVEVEFDHQINDITPGQAAVFYQDSVCLGGGVID</sequence>
<protein>
    <submittedName>
        <fullName evidence="11">Uncharacterized protein</fullName>
    </submittedName>
</protein>
<dbReference type="Gene3D" id="2.40.30.10">
    <property type="entry name" value="Translation factors"/>
    <property type="match status" value="1"/>
</dbReference>
<dbReference type="GO" id="GO:0000049">
    <property type="term" value="F:tRNA binding"/>
    <property type="evidence" value="ECO:0007669"/>
    <property type="project" value="UniProtKB-KW"/>
</dbReference>
<dbReference type="GO" id="GO:0016783">
    <property type="term" value="F:sulfurtransferase activity"/>
    <property type="evidence" value="ECO:0007669"/>
    <property type="project" value="InterPro"/>
</dbReference>
<dbReference type="InterPro" id="IPR004506">
    <property type="entry name" value="MnmA-like"/>
</dbReference>
<dbReference type="Pfam" id="PF03054">
    <property type="entry name" value="tRNA_Me_trans"/>
    <property type="match status" value="1"/>
</dbReference>
<dbReference type="NCBIfam" id="TIGR00420">
    <property type="entry name" value="trmU"/>
    <property type="match status" value="1"/>
</dbReference>
<evidence type="ECO:0000259" key="10">
    <source>
        <dbReference type="Pfam" id="PF20259"/>
    </source>
</evidence>
<dbReference type="Pfam" id="PF20258">
    <property type="entry name" value="tRNA_Me_trans_C"/>
    <property type="match status" value="1"/>
</dbReference>
<keyword evidence="4" id="KW-0819">tRNA processing</keyword>
<dbReference type="InterPro" id="IPR046885">
    <property type="entry name" value="MnmA-like_C"/>
</dbReference>
<dbReference type="NCBIfam" id="NF001138">
    <property type="entry name" value="PRK00143.1"/>
    <property type="match status" value="1"/>
</dbReference>
<dbReference type="GO" id="GO:0005524">
    <property type="term" value="F:ATP binding"/>
    <property type="evidence" value="ECO:0007669"/>
    <property type="project" value="UniProtKB-KW"/>
</dbReference>